<sequence>MDSLSGEWVRGASWYLEKALEIVANSPDPVSAADAARRVRPGMGSLDFLYLVVRAAAERGLNMREVVRSVATYLDDAKRSLDVSITKARCPRRVATVSFSRAVTRFLELKRSCVEVVYLAESKPGAEFAEALRTYSAFTDVVPIPDSAVGAFEYDAAVVGVDGYYLDAVLNKVGTLPLLAAARARGARTVAVFESYKAVPLASPKPLEVSVELGGRTTAVPIFDKISPRLFDEFITDYGIFRSLDPADLFHKALEKILNKRPE</sequence>
<dbReference type="InterPro" id="IPR042529">
    <property type="entry name" value="IF_2B-like_C"/>
</dbReference>
<reference evidence="2 3" key="1">
    <citation type="journal article" date="2020" name="Nat. Commun.">
        <title>The structures of two archaeal type IV pili illuminate evolutionary relationships.</title>
        <authorList>
            <person name="Wang F."/>
            <person name="Baquero D.P."/>
            <person name="Su Z."/>
            <person name="Beltran L.C."/>
            <person name="Prangishvili D."/>
            <person name="Krupovic M."/>
            <person name="Egelman E.H."/>
        </authorList>
    </citation>
    <scope>NUCLEOTIDE SEQUENCE [LARGE SCALE GENOMIC DNA]</scope>
    <source>
        <strain evidence="2 3">2GA</strain>
    </source>
</reference>
<comment type="caution">
    <text evidence="2">The sequence shown here is derived from an EMBL/GenBank/DDBJ whole genome shotgun (WGS) entry which is preliminary data.</text>
</comment>
<dbReference type="Gene3D" id="3.40.50.10470">
    <property type="entry name" value="Translation initiation factor eif-2b, domain 2"/>
    <property type="match status" value="1"/>
</dbReference>
<gene>
    <name evidence="2" type="ORF">HC235_08055</name>
</gene>
<keyword evidence="3" id="KW-1185">Reference proteome</keyword>
<evidence type="ECO:0000313" key="2">
    <source>
        <dbReference type="EMBL" id="NYR15886.1"/>
    </source>
</evidence>
<dbReference type="Proteomes" id="UP000554766">
    <property type="component" value="Unassembled WGS sequence"/>
</dbReference>
<protein>
    <submittedName>
        <fullName evidence="2">Translation initiation factor eIF-2B</fullName>
    </submittedName>
</protein>
<evidence type="ECO:0000256" key="1">
    <source>
        <dbReference type="RuleBase" id="RU003814"/>
    </source>
</evidence>
<dbReference type="InterPro" id="IPR000649">
    <property type="entry name" value="IF-2B-related"/>
</dbReference>
<dbReference type="GO" id="GO:0003743">
    <property type="term" value="F:translation initiation factor activity"/>
    <property type="evidence" value="ECO:0007669"/>
    <property type="project" value="UniProtKB-KW"/>
</dbReference>
<dbReference type="GeneID" id="5054839"/>
<dbReference type="AlphaFoldDB" id="A0A7L4PDS3"/>
<dbReference type="EMBL" id="JAAVJF010000003">
    <property type="protein sequence ID" value="NYR15886.1"/>
    <property type="molecule type" value="Genomic_DNA"/>
</dbReference>
<evidence type="ECO:0000313" key="3">
    <source>
        <dbReference type="Proteomes" id="UP000554766"/>
    </source>
</evidence>
<name>A0A7L4PDS3_9CREN</name>
<proteinExistence type="inferred from homology"/>
<organism evidence="2 3">
    <name type="scientific">Pyrobaculum arsenaticum</name>
    <dbReference type="NCBI Taxonomy" id="121277"/>
    <lineage>
        <taxon>Archaea</taxon>
        <taxon>Thermoproteota</taxon>
        <taxon>Thermoprotei</taxon>
        <taxon>Thermoproteales</taxon>
        <taxon>Thermoproteaceae</taxon>
        <taxon>Pyrobaculum</taxon>
    </lineage>
</organism>
<dbReference type="Pfam" id="PF01008">
    <property type="entry name" value="IF-2B"/>
    <property type="match status" value="1"/>
</dbReference>
<dbReference type="InterPro" id="IPR037171">
    <property type="entry name" value="NagB/RpiA_transferase-like"/>
</dbReference>
<dbReference type="SUPFAM" id="SSF100950">
    <property type="entry name" value="NagB/RpiA/CoA transferase-like"/>
    <property type="match status" value="1"/>
</dbReference>
<dbReference type="OMA" id="GASWYLE"/>
<dbReference type="RefSeq" id="WP_011899809.1">
    <property type="nucleotide sequence ID" value="NZ_JAAVJF010000003.1"/>
</dbReference>
<keyword evidence="2" id="KW-0648">Protein biosynthesis</keyword>
<keyword evidence="2" id="KW-0396">Initiation factor</keyword>
<accession>A0A7L4PDS3</accession>
<comment type="similarity">
    <text evidence="1">Belongs to the eIF-2B alpha/beta/delta subunits family.</text>
</comment>